<evidence type="ECO:0000313" key="9">
    <source>
        <dbReference type="Proteomes" id="UP000076722"/>
    </source>
</evidence>
<dbReference type="PROSITE" id="PS00062">
    <property type="entry name" value="ALDOKETO_REDUCTASE_2"/>
    <property type="match status" value="1"/>
</dbReference>
<dbReference type="STRING" id="1314777.A0A164S1N1"/>
<evidence type="ECO:0000256" key="6">
    <source>
        <dbReference type="PIRSR" id="PIRSR000097-3"/>
    </source>
</evidence>
<dbReference type="SUPFAM" id="SSF51430">
    <property type="entry name" value="NAD(P)-linked oxidoreductase"/>
    <property type="match status" value="1"/>
</dbReference>
<dbReference type="InterPro" id="IPR018170">
    <property type="entry name" value="Aldo/ket_reductase_CS"/>
</dbReference>
<dbReference type="GO" id="GO:0016616">
    <property type="term" value="F:oxidoreductase activity, acting on the CH-OH group of donors, NAD or NADP as acceptor"/>
    <property type="evidence" value="ECO:0007669"/>
    <property type="project" value="UniProtKB-ARBA"/>
</dbReference>
<keyword evidence="2" id="KW-0521">NADP</keyword>
<protein>
    <submittedName>
        <fullName evidence="8">Aldo/keto reductase</fullName>
    </submittedName>
</protein>
<dbReference type="PRINTS" id="PR00069">
    <property type="entry name" value="ALDKETRDTASE"/>
</dbReference>
<dbReference type="PIRSF" id="PIRSF000097">
    <property type="entry name" value="AKR"/>
    <property type="match status" value="1"/>
</dbReference>
<dbReference type="Pfam" id="PF00248">
    <property type="entry name" value="Aldo_ket_red"/>
    <property type="match status" value="1"/>
</dbReference>
<dbReference type="InterPro" id="IPR036812">
    <property type="entry name" value="NAD(P)_OxRdtase_dom_sf"/>
</dbReference>
<dbReference type="AlphaFoldDB" id="A0A164S1N1"/>
<dbReference type="PANTHER" id="PTHR43827:SF3">
    <property type="entry name" value="NADP-DEPENDENT OXIDOREDUCTASE DOMAIN-CONTAINING PROTEIN"/>
    <property type="match status" value="1"/>
</dbReference>
<evidence type="ECO:0000256" key="1">
    <source>
        <dbReference type="ARBA" id="ARBA00007905"/>
    </source>
</evidence>
<keyword evidence="3" id="KW-0560">Oxidoreductase</keyword>
<dbReference type="InterPro" id="IPR020471">
    <property type="entry name" value="AKR"/>
</dbReference>
<evidence type="ECO:0000256" key="5">
    <source>
        <dbReference type="PIRSR" id="PIRSR000097-2"/>
    </source>
</evidence>
<dbReference type="EMBL" id="KV419417">
    <property type="protein sequence ID" value="KZS91078.1"/>
    <property type="molecule type" value="Genomic_DNA"/>
</dbReference>
<dbReference type="GO" id="GO:0016652">
    <property type="term" value="F:oxidoreductase activity, acting on NAD(P)H as acceptor"/>
    <property type="evidence" value="ECO:0007669"/>
    <property type="project" value="InterPro"/>
</dbReference>
<name>A0A164S1N1_9AGAM</name>
<comment type="similarity">
    <text evidence="1">Belongs to the aldo/keto reductase family.</text>
</comment>
<dbReference type="CDD" id="cd19120">
    <property type="entry name" value="AKR_AKR3C2-3"/>
    <property type="match status" value="1"/>
</dbReference>
<feature type="binding site" evidence="5">
    <location>
        <position position="146"/>
    </location>
    <ligand>
        <name>substrate</name>
    </ligand>
</feature>
<evidence type="ECO:0000256" key="4">
    <source>
        <dbReference type="PIRSR" id="PIRSR000097-1"/>
    </source>
</evidence>
<dbReference type="InterPro" id="IPR023210">
    <property type="entry name" value="NADP_OxRdtase_dom"/>
</dbReference>
<organism evidence="8 9">
    <name type="scientific">Sistotremastrum niveocremeum HHB9708</name>
    <dbReference type="NCBI Taxonomy" id="1314777"/>
    <lineage>
        <taxon>Eukaryota</taxon>
        <taxon>Fungi</taxon>
        <taxon>Dikarya</taxon>
        <taxon>Basidiomycota</taxon>
        <taxon>Agaricomycotina</taxon>
        <taxon>Agaricomycetes</taxon>
        <taxon>Sistotremastrales</taxon>
        <taxon>Sistotremastraceae</taxon>
        <taxon>Sertulicium</taxon>
        <taxon>Sertulicium niveocremeum</taxon>
    </lineage>
</organism>
<accession>A0A164S1N1</accession>
<sequence>MIYPKRPSACLAICFPHSPFSRYRANSALRYRTMSTTNTPRSVPTKTLNDGHAIPIIGFGTGTALYGKAADAAVTQAINVGFRHLDGAQMYKNEDSLGVAISQFAPRSSLFVTTKLGKATPETVRELFLDSLKKLQVDYVDLFLIHTPTLIDGKIKETWAELEKLKGEGLAKSIGVSNFRVKDLEELLAHAKIVPAINQIEFHPYVITQAQRILDFSNKHNIVIESYGGLTSVFRRPGGPVDAVVAKIKQRLVDVSGNSGITDGQVILKWLQAKGIVAVTTSSKKERLEEYLETYNLPDLKSEEVQKIDAAGTSEKFRQFVSEILSYPYRC</sequence>
<evidence type="ECO:0000256" key="3">
    <source>
        <dbReference type="ARBA" id="ARBA00023002"/>
    </source>
</evidence>
<keyword evidence="9" id="KW-1185">Reference proteome</keyword>
<dbReference type="PANTHER" id="PTHR43827">
    <property type="entry name" value="2,5-DIKETO-D-GLUCONIC ACID REDUCTASE"/>
    <property type="match status" value="1"/>
</dbReference>
<feature type="site" description="Lowers pKa of active site Tyr" evidence="6">
    <location>
        <position position="115"/>
    </location>
</feature>
<proteinExistence type="inferred from homology"/>
<dbReference type="InterPro" id="IPR044494">
    <property type="entry name" value="AKR3C2/3"/>
</dbReference>
<dbReference type="Gene3D" id="3.20.20.100">
    <property type="entry name" value="NADP-dependent oxidoreductase domain"/>
    <property type="match status" value="1"/>
</dbReference>
<evidence type="ECO:0000256" key="2">
    <source>
        <dbReference type="ARBA" id="ARBA00022857"/>
    </source>
</evidence>
<dbReference type="PROSITE" id="PS00798">
    <property type="entry name" value="ALDOKETO_REDUCTASE_1"/>
    <property type="match status" value="1"/>
</dbReference>
<dbReference type="Proteomes" id="UP000076722">
    <property type="component" value="Unassembled WGS sequence"/>
</dbReference>
<reference evidence="8 9" key="1">
    <citation type="journal article" date="2016" name="Mol. Biol. Evol.">
        <title>Comparative Genomics of Early-Diverging Mushroom-Forming Fungi Provides Insights into the Origins of Lignocellulose Decay Capabilities.</title>
        <authorList>
            <person name="Nagy L.G."/>
            <person name="Riley R."/>
            <person name="Tritt A."/>
            <person name="Adam C."/>
            <person name="Daum C."/>
            <person name="Floudas D."/>
            <person name="Sun H."/>
            <person name="Yadav J.S."/>
            <person name="Pangilinan J."/>
            <person name="Larsson K.H."/>
            <person name="Matsuura K."/>
            <person name="Barry K."/>
            <person name="Labutti K."/>
            <person name="Kuo R."/>
            <person name="Ohm R.A."/>
            <person name="Bhattacharya S.S."/>
            <person name="Shirouzu T."/>
            <person name="Yoshinaga Y."/>
            <person name="Martin F.M."/>
            <person name="Grigoriev I.V."/>
            <person name="Hibbett D.S."/>
        </authorList>
    </citation>
    <scope>NUCLEOTIDE SEQUENCE [LARGE SCALE GENOMIC DNA]</scope>
    <source>
        <strain evidence="8 9">HHB9708</strain>
    </source>
</reference>
<dbReference type="FunFam" id="3.20.20.100:FF:000002">
    <property type="entry name" value="2,5-diketo-D-gluconic acid reductase A"/>
    <property type="match status" value="1"/>
</dbReference>
<evidence type="ECO:0000313" key="8">
    <source>
        <dbReference type="EMBL" id="KZS91078.1"/>
    </source>
</evidence>
<feature type="domain" description="NADP-dependent oxidoreductase" evidence="7">
    <location>
        <begin position="68"/>
        <end position="311"/>
    </location>
</feature>
<dbReference type="OrthoDB" id="416253at2759"/>
<gene>
    <name evidence="8" type="ORF">SISNIDRAFT_414599</name>
</gene>
<evidence type="ECO:0000259" key="7">
    <source>
        <dbReference type="Pfam" id="PF00248"/>
    </source>
</evidence>
<feature type="active site" description="Proton donor" evidence="4">
    <location>
        <position position="91"/>
    </location>
</feature>